<dbReference type="SUPFAM" id="SSF53213">
    <property type="entry name" value="LigB-like"/>
    <property type="match status" value="1"/>
</dbReference>
<sequence>MDFRSGARSGVVCAAIMPHGFSLVPQLSDDAEGGMRTREALQEVGRRFAEAAPEVIVVATPHGFRVPGAVCVADAGRGAGTLSWRGRQVEQNVPLDRRFVAALARAAERHDLPLVLHGYAGEGAEAVVPLDWGVMVPLWFLGHGRNLPGSGHVLADPPERGEAPAIVVVSPSPSVPPESLVRFGRAIVEAAAEDGRRAAYVASCDWSHTHRADGPYGFHRRAAEVDAAVLAIVRSGRLADLAARDPAAVDAAVVDGLPQALVLAGVVEESSLAGEVLTYEAPTYYGMLVAAYR</sequence>
<dbReference type="InterPro" id="IPR004183">
    <property type="entry name" value="Xdiol_dOase_suB"/>
</dbReference>
<proteinExistence type="predicted"/>
<gene>
    <name evidence="2" type="ORF">AVDCRST_MAG59-3299</name>
</gene>
<dbReference type="AlphaFoldDB" id="A0A6J4V5A1"/>
<evidence type="ECO:0000259" key="1">
    <source>
        <dbReference type="Pfam" id="PF02900"/>
    </source>
</evidence>
<evidence type="ECO:0000313" key="2">
    <source>
        <dbReference type="EMBL" id="CAA9568918.1"/>
    </source>
</evidence>
<dbReference type="Pfam" id="PF02900">
    <property type="entry name" value="LigB"/>
    <property type="match status" value="1"/>
</dbReference>
<name>A0A6J4V5A1_9BACT</name>
<dbReference type="EMBL" id="CADCWF010000230">
    <property type="protein sequence ID" value="CAA9568918.1"/>
    <property type="molecule type" value="Genomic_DNA"/>
</dbReference>
<dbReference type="GO" id="GO:0016702">
    <property type="term" value="F:oxidoreductase activity, acting on single donors with incorporation of molecular oxygen, incorporation of two atoms of oxygen"/>
    <property type="evidence" value="ECO:0007669"/>
    <property type="project" value="UniProtKB-ARBA"/>
</dbReference>
<feature type="domain" description="Extradiol ring-cleavage dioxygenase class III enzyme subunit B" evidence="1">
    <location>
        <begin position="15"/>
        <end position="282"/>
    </location>
</feature>
<dbReference type="Gene3D" id="3.40.830.10">
    <property type="entry name" value="LigB-like"/>
    <property type="match status" value="1"/>
</dbReference>
<reference evidence="2" key="1">
    <citation type="submission" date="2020-02" db="EMBL/GenBank/DDBJ databases">
        <authorList>
            <person name="Meier V. D."/>
        </authorList>
    </citation>
    <scope>NUCLEOTIDE SEQUENCE</scope>
    <source>
        <strain evidence="2">AVDCRST_MAG59</strain>
    </source>
</reference>
<protein>
    <recommendedName>
        <fullName evidence="1">Extradiol ring-cleavage dioxygenase class III enzyme subunit B domain-containing protein</fullName>
    </recommendedName>
</protein>
<accession>A0A6J4V5A1</accession>
<organism evidence="2">
    <name type="scientific">uncultured Thermomicrobiales bacterium</name>
    <dbReference type="NCBI Taxonomy" id="1645740"/>
    <lineage>
        <taxon>Bacteria</taxon>
        <taxon>Pseudomonadati</taxon>
        <taxon>Thermomicrobiota</taxon>
        <taxon>Thermomicrobia</taxon>
        <taxon>Thermomicrobiales</taxon>
        <taxon>environmental samples</taxon>
    </lineage>
</organism>
<dbReference type="GO" id="GO:0008198">
    <property type="term" value="F:ferrous iron binding"/>
    <property type="evidence" value="ECO:0007669"/>
    <property type="project" value="InterPro"/>
</dbReference>